<dbReference type="OrthoDB" id="9815825at2"/>
<feature type="domain" description="Gfo/Idh/MocA-like oxidoreductase N-terminal" evidence="1">
    <location>
        <begin position="8"/>
        <end position="136"/>
    </location>
</feature>
<dbReference type="Pfam" id="PF22725">
    <property type="entry name" value="GFO_IDH_MocA_C3"/>
    <property type="match status" value="1"/>
</dbReference>
<keyword evidence="4" id="KW-1185">Reference proteome</keyword>
<dbReference type="InterPro" id="IPR055170">
    <property type="entry name" value="GFO_IDH_MocA-like_dom"/>
</dbReference>
<name>A0A1G7FC53_9RHOB</name>
<dbReference type="GO" id="GO:0000166">
    <property type="term" value="F:nucleotide binding"/>
    <property type="evidence" value="ECO:0007669"/>
    <property type="project" value="InterPro"/>
</dbReference>
<dbReference type="RefSeq" id="WP_090524930.1">
    <property type="nucleotide sequence ID" value="NZ_FNAH01000010.1"/>
</dbReference>
<sequence length="381" mass="40952">MKRHVPLRLGMVGGGAGALIGNVHRIAARIDGEFQLVAGALSSTPEKAQQSAATLGIAEDRAYDNFEKMAETESAREDGIEVVAICTPNHLHGPASKAFLDRGIHVICDKPLTATMAQARELTEAAKSSGALFFLTHNYSGYPQIRLAREMVARGDLGKIRLVMVEYAQDWLTEPSDSKQAEWRSDPERAGAGGAIGDIGTHAFQLARFVTGMLPEKLAADLTAFVPGRKLDDNANVLMRYAGGAKGTLWCSQVAPGTENGLKLRVYGDKGGLEWAHEAPETLWFTPFGEAARKLRRGGPGTTDSAAESSRIPAGHPEGYLEGFANLYREAAAAIRAQQEGRPLPDPLLVPDLQDGLEGLHFIDACIRSDEADNGWVEVMP</sequence>
<dbReference type="PANTHER" id="PTHR43708">
    <property type="entry name" value="CONSERVED EXPRESSED OXIDOREDUCTASE (EUROFUNG)"/>
    <property type="match status" value="1"/>
</dbReference>
<accession>A0A1G7FC53</accession>
<dbReference type="PANTHER" id="PTHR43708:SF3">
    <property type="entry name" value="OXIDOREDUCTASE"/>
    <property type="match status" value="1"/>
</dbReference>
<dbReference type="Proteomes" id="UP000199344">
    <property type="component" value="Unassembled WGS sequence"/>
</dbReference>
<feature type="domain" description="GFO/IDH/MocA-like oxidoreductase" evidence="2">
    <location>
        <begin position="146"/>
        <end position="274"/>
    </location>
</feature>
<dbReference type="Pfam" id="PF01408">
    <property type="entry name" value="GFO_IDH_MocA"/>
    <property type="match status" value="1"/>
</dbReference>
<evidence type="ECO:0000313" key="4">
    <source>
        <dbReference type="Proteomes" id="UP000199344"/>
    </source>
</evidence>
<dbReference type="InterPro" id="IPR000683">
    <property type="entry name" value="Gfo/Idh/MocA-like_OxRdtase_N"/>
</dbReference>
<dbReference type="Gene3D" id="3.40.50.720">
    <property type="entry name" value="NAD(P)-binding Rossmann-like Domain"/>
    <property type="match status" value="1"/>
</dbReference>
<proteinExistence type="predicted"/>
<evidence type="ECO:0000313" key="3">
    <source>
        <dbReference type="EMBL" id="SDE73414.1"/>
    </source>
</evidence>
<dbReference type="InterPro" id="IPR051317">
    <property type="entry name" value="Gfo/Idh/MocA_oxidoreduct"/>
</dbReference>
<organism evidence="3 4">
    <name type="scientific">Paracoccus isoporae</name>
    <dbReference type="NCBI Taxonomy" id="591205"/>
    <lineage>
        <taxon>Bacteria</taxon>
        <taxon>Pseudomonadati</taxon>
        <taxon>Pseudomonadota</taxon>
        <taxon>Alphaproteobacteria</taxon>
        <taxon>Rhodobacterales</taxon>
        <taxon>Paracoccaceae</taxon>
        <taxon>Paracoccus</taxon>
    </lineage>
</organism>
<dbReference type="STRING" id="591205.SAMN05421538_11082"/>
<evidence type="ECO:0000259" key="1">
    <source>
        <dbReference type="Pfam" id="PF01408"/>
    </source>
</evidence>
<gene>
    <name evidence="3" type="ORF">SAMN05421538_11082</name>
</gene>
<dbReference type="SUPFAM" id="SSF55347">
    <property type="entry name" value="Glyceraldehyde-3-phosphate dehydrogenase-like, C-terminal domain"/>
    <property type="match status" value="1"/>
</dbReference>
<dbReference type="Gene3D" id="3.30.360.10">
    <property type="entry name" value="Dihydrodipicolinate Reductase, domain 2"/>
    <property type="match status" value="1"/>
</dbReference>
<dbReference type="SUPFAM" id="SSF51735">
    <property type="entry name" value="NAD(P)-binding Rossmann-fold domains"/>
    <property type="match status" value="1"/>
</dbReference>
<reference evidence="3 4" key="1">
    <citation type="submission" date="2016-10" db="EMBL/GenBank/DDBJ databases">
        <authorList>
            <person name="de Groot N.N."/>
        </authorList>
    </citation>
    <scope>NUCLEOTIDE SEQUENCE [LARGE SCALE GENOMIC DNA]</scope>
    <source>
        <strain evidence="3 4">DSM 22220</strain>
    </source>
</reference>
<dbReference type="InterPro" id="IPR036291">
    <property type="entry name" value="NAD(P)-bd_dom_sf"/>
</dbReference>
<protein>
    <submittedName>
        <fullName evidence="3">Predicted dehydrogenase</fullName>
    </submittedName>
</protein>
<dbReference type="EMBL" id="FNAH01000010">
    <property type="protein sequence ID" value="SDE73414.1"/>
    <property type="molecule type" value="Genomic_DNA"/>
</dbReference>
<dbReference type="AlphaFoldDB" id="A0A1G7FC53"/>
<evidence type="ECO:0000259" key="2">
    <source>
        <dbReference type="Pfam" id="PF22725"/>
    </source>
</evidence>